<evidence type="ECO:0000256" key="1">
    <source>
        <dbReference type="ARBA" id="ARBA00010928"/>
    </source>
</evidence>
<dbReference type="InterPro" id="IPR051317">
    <property type="entry name" value="Gfo/Idh/MocA_oxidoreduct"/>
</dbReference>
<dbReference type="GO" id="GO:0000166">
    <property type="term" value="F:nucleotide binding"/>
    <property type="evidence" value="ECO:0007669"/>
    <property type="project" value="InterPro"/>
</dbReference>
<organism evidence="4 5">
    <name type="scientific">Solirubrobacter phytolaccae</name>
    <dbReference type="NCBI Taxonomy" id="1404360"/>
    <lineage>
        <taxon>Bacteria</taxon>
        <taxon>Bacillati</taxon>
        <taxon>Actinomycetota</taxon>
        <taxon>Thermoleophilia</taxon>
        <taxon>Solirubrobacterales</taxon>
        <taxon>Solirubrobacteraceae</taxon>
        <taxon>Solirubrobacter</taxon>
    </lineage>
</organism>
<evidence type="ECO:0000259" key="3">
    <source>
        <dbReference type="Pfam" id="PF01408"/>
    </source>
</evidence>
<dbReference type="Proteomes" id="UP001147653">
    <property type="component" value="Unassembled WGS sequence"/>
</dbReference>
<dbReference type="PANTHER" id="PTHR43708:SF5">
    <property type="entry name" value="CONSERVED EXPRESSED OXIDOREDUCTASE (EUROFUNG)-RELATED"/>
    <property type="match status" value="1"/>
</dbReference>
<reference evidence="4" key="1">
    <citation type="submission" date="2022-10" db="EMBL/GenBank/DDBJ databases">
        <title>The WGS of Solirubrobacter phytolaccae KCTC 29190.</title>
        <authorList>
            <person name="Jiang Z."/>
        </authorList>
    </citation>
    <scope>NUCLEOTIDE SEQUENCE</scope>
    <source>
        <strain evidence="4">KCTC 29190</strain>
    </source>
</reference>
<sequence length="352" mass="36937">MLDSSDAVVRLGVVGGGLIAQLAHLPAVRALDDRFAVLALADPDPALRDALARRHGIPATFADHRSLLDAAELDAVLVLSPNGTHAPVVRDALDRGLHVLVEKPLCLSPADASDLVARARAADRVVQVGYMKRFDPVVARLAEALPEAGALRVVTSATTDPGIGTRLRPAGFVAPGPTALGAQTAAQVADALGTDDPRHVRAFSDAFLGALVHDVNLVLGICAGAWTATDGVAAEDGTLAYGAWTRADGARWSALWQLAPSAAAFREELAFHGAEAVVRLRFPAPYLGSAPAELRVETTPERRWCTPANAYAAQLEHFHACITGDAPCLSPIEDGARDVAFLTALYRETVLT</sequence>
<keyword evidence="2" id="KW-0560">Oxidoreductase</keyword>
<dbReference type="RefSeq" id="WP_270028810.1">
    <property type="nucleotide sequence ID" value="NZ_JAPDDP010000074.1"/>
</dbReference>
<dbReference type="Pfam" id="PF01408">
    <property type="entry name" value="GFO_IDH_MocA"/>
    <property type="match status" value="1"/>
</dbReference>
<proteinExistence type="inferred from homology"/>
<accession>A0A9X3NDC0</accession>
<comment type="similarity">
    <text evidence="1">Belongs to the Gfo/Idh/MocA family.</text>
</comment>
<keyword evidence="5" id="KW-1185">Reference proteome</keyword>
<dbReference type="PANTHER" id="PTHR43708">
    <property type="entry name" value="CONSERVED EXPRESSED OXIDOREDUCTASE (EUROFUNG)"/>
    <property type="match status" value="1"/>
</dbReference>
<feature type="domain" description="Gfo/Idh/MocA-like oxidoreductase N-terminal" evidence="3">
    <location>
        <begin position="10"/>
        <end position="130"/>
    </location>
</feature>
<evidence type="ECO:0000313" key="5">
    <source>
        <dbReference type="Proteomes" id="UP001147653"/>
    </source>
</evidence>
<dbReference type="GO" id="GO:0016491">
    <property type="term" value="F:oxidoreductase activity"/>
    <property type="evidence" value="ECO:0007669"/>
    <property type="project" value="UniProtKB-KW"/>
</dbReference>
<dbReference type="Gene3D" id="3.40.50.720">
    <property type="entry name" value="NAD(P)-binding Rossmann-like Domain"/>
    <property type="match status" value="1"/>
</dbReference>
<evidence type="ECO:0000313" key="4">
    <source>
        <dbReference type="EMBL" id="MDA0184358.1"/>
    </source>
</evidence>
<dbReference type="InterPro" id="IPR036291">
    <property type="entry name" value="NAD(P)-bd_dom_sf"/>
</dbReference>
<name>A0A9X3NDC0_9ACTN</name>
<dbReference type="AlphaFoldDB" id="A0A9X3NDC0"/>
<gene>
    <name evidence="4" type="ORF">OJ997_28900</name>
</gene>
<comment type="caution">
    <text evidence="4">The sequence shown here is derived from an EMBL/GenBank/DDBJ whole genome shotgun (WGS) entry which is preliminary data.</text>
</comment>
<dbReference type="SUPFAM" id="SSF51735">
    <property type="entry name" value="NAD(P)-binding Rossmann-fold domains"/>
    <property type="match status" value="1"/>
</dbReference>
<dbReference type="InterPro" id="IPR000683">
    <property type="entry name" value="Gfo/Idh/MocA-like_OxRdtase_N"/>
</dbReference>
<dbReference type="Gene3D" id="3.30.360.10">
    <property type="entry name" value="Dihydrodipicolinate Reductase, domain 2"/>
    <property type="match status" value="1"/>
</dbReference>
<evidence type="ECO:0000256" key="2">
    <source>
        <dbReference type="ARBA" id="ARBA00023002"/>
    </source>
</evidence>
<protein>
    <submittedName>
        <fullName evidence="4">Gfo/Idh/MocA family oxidoreductase</fullName>
    </submittedName>
</protein>
<dbReference type="EMBL" id="JAPDDP010000074">
    <property type="protein sequence ID" value="MDA0184358.1"/>
    <property type="molecule type" value="Genomic_DNA"/>
</dbReference>